<evidence type="ECO:0000313" key="3">
    <source>
        <dbReference type="Proteomes" id="UP000316806"/>
    </source>
</evidence>
<feature type="region of interest" description="Disordered" evidence="1">
    <location>
        <begin position="34"/>
        <end position="64"/>
    </location>
</feature>
<dbReference type="AlphaFoldDB" id="A0A516RJU5"/>
<dbReference type="Proteomes" id="UP000316806">
    <property type="component" value="Chromosome"/>
</dbReference>
<dbReference type="EMBL" id="CP040916">
    <property type="protein sequence ID" value="QDQ15937.1"/>
    <property type="molecule type" value="Genomic_DNA"/>
</dbReference>
<protein>
    <recommendedName>
        <fullName evidence="4">Lipoprotein</fullName>
    </recommendedName>
</protein>
<proteinExistence type="predicted"/>
<feature type="compositionally biased region" description="Basic and acidic residues" evidence="1">
    <location>
        <begin position="105"/>
        <end position="117"/>
    </location>
</feature>
<evidence type="ECO:0000313" key="2">
    <source>
        <dbReference type="EMBL" id="QDQ15937.1"/>
    </source>
</evidence>
<sequence length="226" mass="23797">MGEQGMGPRGGTALRWRCAAAIAVVVAGVLGVTGCGDDSSPRPAGKSASDSPERQAGQLPGFKRAYSAGYEEGRTLHDEGGKGAAVREIVHGGCAHRALSADDRADGDRGAWAKGCRDAVSGEPKDPPTHPVSQRKANPALLKDFRAWARAEGDDSLGRHADQLFTVGLTGPDFDVEVRTGCTSRSQAKKFASAFVDWWDGDDGRGVARSVVVLDPHNRRLAVQPL</sequence>
<evidence type="ECO:0000256" key="1">
    <source>
        <dbReference type="SAM" id="MobiDB-lite"/>
    </source>
</evidence>
<accession>A0A516RJU5</accession>
<evidence type="ECO:0008006" key="4">
    <source>
        <dbReference type="Google" id="ProtNLM"/>
    </source>
</evidence>
<gene>
    <name evidence="2" type="ORF">FH965_39765</name>
</gene>
<feature type="region of interest" description="Disordered" evidence="1">
    <location>
        <begin position="105"/>
        <end position="138"/>
    </location>
</feature>
<reference evidence="2 3" key="1">
    <citation type="journal article" date="2019" name="J. Ind. Microbiol. Biotechnol.">
        <title>The complete genomic sequence of Streptomyces spectabilis NRRL-2792 and identification of secondary metabolite biosynthetic gene clusters.</title>
        <authorList>
            <person name="Sinha A."/>
            <person name="Phillips-Salemka S."/>
            <person name="Niraula T.A."/>
            <person name="Short K.A."/>
            <person name="Niraula N.P."/>
        </authorList>
    </citation>
    <scope>NUCLEOTIDE SEQUENCE [LARGE SCALE GENOMIC DNA]</scope>
    <source>
        <strain evidence="2 3">NRRL 2792</strain>
    </source>
</reference>
<name>A0A516RJU5_STRST</name>
<organism evidence="2 3">
    <name type="scientific">Streptomyces spectabilis</name>
    <dbReference type="NCBI Taxonomy" id="68270"/>
    <lineage>
        <taxon>Bacteria</taxon>
        <taxon>Bacillati</taxon>
        <taxon>Actinomycetota</taxon>
        <taxon>Actinomycetes</taxon>
        <taxon>Kitasatosporales</taxon>
        <taxon>Streptomycetaceae</taxon>
        <taxon>Streptomyces</taxon>
    </lineage>
</organism>
<dbReference type="RefSeq" id="WP_144323138.1">
    <property type="nucleotide sequence ID" value="NZ_CP040916.1"/>
</dbReference>